<evidence type="ECO:0000256" key="1">
    <source>
        <dbReference type="SAM" id="Phobius"/>
    </source>
</evidence>
<dbReference type="PANTHER" id="PTHR12639">
    <property type="entry name" value="VITAMIN K-DEPENDENT GAMMA-CARBOXYLASE"/>
    <property type="match status" value="1"/>
</dbReference>
<gene>
    <name evidence="3" type="ORF">ENSA7_20680</name>
</gene>
<name>A0A2S9YT25_9BACT</name>
<dbReference type="Proteomes" id="UP000238823">
    <property type="component" value="Unassembled WGS sequence"/>
</dbReference>
<keyword evidence="1" id="KW-0472">Membrane</keyword>
<dbReference type="InterPro" id="IPR053934">
    <property type="entry name" value="HTTM_dom"/>
</dbReference>
<feature type="transmembrane region" description="Helical" evidence="1">
    <location>
        <begin position="71"/>
        <end position="93"/>
    </location>
</feature>
<dbReference type="AlphaFoldDB" id="A0A2S9YT25"/>
<evidence type="ECO:0000259" key="2">
    <source>
        <dbReference type="Pfam" id="PF05090"/>
    </source>
</evidence>
<dbReference type="GO" id="GO:0008488">
    <property type="term" value="F:gamma-glutamyl carboxylase activity"/>
    <property type="evidence" value="ECO:0007669"/>
    <property type="project" value="InterPro"/>
</dbReference>
<feature type="domain" description="HTTM" evidence="2">
    <location>
        <begin position="76"/>
        <end position="288"/>
    </location>
</feature>
<dbReference type="GO" id="GO:0019842">
    <property type="term" value="F:vitamin binding"/>
    <property type="evidence" value="ECO:0007669"/>
    <property type="project" value="TreeGrafter"/>
</dbReference>
<dbReference type="EMBL" id="PVNL01000043">
    <property type="protein sequence ID" value="PRQ08244.1"/>
    <property type="molecule type" value="Genomic_DNA"/>
</dbReference>
<sequence>MTQPPSVTARALHWALGPVSAIRLESFRWTTTLVLLIYTLTWSLEASEWLTPVGYHVSAAASRGLQLPIPLLGRGSLVAFLLIYVGSMVGILLDLRPRLCSYVVFMGLLYVTLADRLSAFSMNKLALVAYLVLLLAPWPATGSAGRDAPDVPDAPDSSQDQEHPQLRSAWPLRILQATVLLQYVGAGVCKLRGNWLTNPQVLWLQAQDVYMTKFAAWMVREVPVWGWTVLQHGALAFELLAPLLLCVRRLRPLGFAWGLAMHVGIALMMHRVGLFSLSVVAYYVLFVDEAHLFGLRERLRAG</sequence>
<evidence type="ECO:0000313" key="4">
    <source>
        <dbReference type="Proteomes" id="UP000238823"/>
    </source>
</evidence>
<feature type="transmembrane region" description="Helical" evidence="1">
    <location>
        <begin position="259"/>
        <end position="285"/>
    </location>
</feature>
<dbReference type="Pfam" id="PF05090">
    <property type="entry name" value="HTTM"/>
    <property type="match status" value="1"/>
</dbReference>
<feature type="transmembrane region" description="Helical" evidence="1">
    <location>
        <begin position="99"/>
        <end position="118"/>
    </location>
</feature>
<protein>
    <submittedName>
        <fullName evidence="3">Vitamin K-dependent gamma-carboxylase</fullName>
    </submittedName>
</protein>
<dbReference type="InterPro" id="IPR007782">
    <property type="entry name" value="VKG_COase"/>
</dbReference>
<proteinExistence type="predicted"/>
<feature type="transmembrane region" description="Helical" evidence="1">
    <location>
        <begin position="224"/>
        <end position="247"/>
    </location>
</feature>
<comment type="caution">
    <text evidence="3">The sequence shown here is derived from an EMBL/GenBank/DDBJ whole genome shotgun (WGS) entry which is preliminary data.</text>
</comment>
<feature type="transmembrane region" description="Helical" evidence="1">
    <location>
        <begin position="125"/>
        <end position="141"/>
    </location>
</feature>
<keyword evidence="1" id="KW-1133">Transmembrane helix</keyword>
<accession>A0A2S9YT25</accession>
<evidence type="ECO:0000313" key="3">
    <source>
        <dbReference type="EMBL" id="PRQ08244.1"/>
    </source>
</evidence>
<keyword evidence="1" id="KW-0812">Transmembrane</keyword>
<dbReference type="PANTHER" id="PTHR12639:SF7">
    <property type="entry name" value="HTTM DOMAIN-CONTAINING PROTEIN"/>
    <property type="match status" value="1"/>
</dbReference>
<organism evidence="3 4">
    <name type="scientific">Enhygromyxa salina</name>
    <dbReference type="NCBI Taxonomy" id="215803"/>
    <lineage>
        <taxon>Bacteria</taxon>
        <taxon>Pseudomonadati</taxon>
        <taxon>Myxococcota</taxon>
        <taxon>Polyangia</taxon>
        <taxon>Nannocystales</taxon>
        <taxon>Nannocystaceae</taxon>
        <taxon>Enhygromyxa</taxon>
    </lineage>
</organism>
<reference evidence="3 4" key="1">
    <citation type="submission" date="2018-03" db="EMBL/GenBank/DDBJ databases">
        <title>Draft Genome Sequences of the Obligatory Marine Myxobacteria Enhygromyxa salina SWB007.</title>
        <authorList>
            <person name="Poehlein A."/>
            <person name="Moghaddam J.A."/>
            <person name="Harms H."/>
            <person name="Alanjari M."/>
            <person name="Koenig G.M."/>
            <person name="Daniel R."/>
            <person name="Schaeberle T.F."/>
        </authorList>
    </citation>
    <scope>NUCLEOTIDE SEQUENCE [LARGE SCALE GENOMIC DNA]</scope>
    <source>
        <strain evidence="3 4">SWB007</strain>
    </source>
</reference>